<organism evidence="5">
    <name type="scientific">Soboliphyme baturini</name>
    <dbReference type="NCBI Taxonomy" id="241478"/>
    <lineage>
        <taxon>Eukaryota</taxon>
        <taxon>Metazoa</taxon>
        <taxon>Ecdysozoa</taxon>
        <taxon>Nematoda</taxon>
        <taxon>Enoplea</taxon>
        <taxon>Dorylaimia</taxon>
        <taxon>Dioctophymatida</taxon>
        <taxon>Dioctophymatoidea</taxon>
        <taxon>Soboliphymatidae</taxon>
        <taxon>Soboliphyme</taxon>
    </lineage>
</organism>
<dbReference type="InterPro" id="IPR020846">
    <property type="entry name" value="MFS_dom"/>
</dbReference>
<dbReference type="GO" id="GO:0008028">
    <property type="term" value="F:monocarboxylic acid transmembrane transporter activity"/>
    <property type="evidence" value="ECO:0007669"/>
    <property type="project" value="TreeGrafter"/>
</dbReference>
<evidence type="ECO:0000256" key="3">
    <source>
        <dbReference type="SAM" id="Phobius"/>
    </source>
</evidence>
<feature type="transmembrane region" description="Helical" evidence="3">
    <location>
        <begin position="36"/>
        <end position="62"/>
    </location>
</feature>
<dbReference type="PROSITE" id="PS50850">
    <property type="entry name" value="MFS"/>
    <property type="match status" value="1"/>
</dbReference>
<reference evidence="5" key="1">
    <citation type="submission" date="2016-06" db="UniProtKB">
        <authorList>
            <consortium name="WormBaseParasite"/>
        </authorList>
    </citation>
    <scope>IDENTIFICATION</scope>
</reference>
<evidence type="ECO:0000256" key="1">
    <source>
        <dbReference type="ARBA" id="ARBA00004141"/>
    </source>
</evidence>
<dbReference type="InterPro" id="IPR050327">
    <property type="entry name" value="Proton-linked_MCT"/>
</dbReference>
<keyword evidence="3" id="KW-0812">Transmembrane</keyword>
<name>A0A183J064_9BILA</name>
<evidence type="ECO:0000313" key="5">
    <source>
        <dbReference type="WBParaSite" id="SBAD_0000959301-mRNA-1"/>
    </source>
</evidence>
<accession>A0A183J064</accession>
<keyword evidence="3" id="KW-0472">Membrane</keyword>
<feature type="transmembrane region" description="Helical" evidence="3">
    <location>
        <begin position="106"/>
        <end position="124"/>
    </location>
</feature>
<dbReference type="Pfam" id="PF07690">
    <property type="entry name" value="MFS_1"/>
    <property type="match status" value="1"/>
</dbReference>
<dbReference type="InterPro" id="IPR036259">
    <property type="entry name" value="MFS_trans_sf"/>
</dbReference>
<dbReference type="PANTHER" id="PTHR11360:SF260">
    <property type="entry name" value="MFS DOMAIN-CONTAINING PROTEIN"/>
    <property type="match status" value="1"/>
</dbReference>
<feature type="domain" description="Major facilitator superfamily (MFS) profile" evidence="4">
    <location>
        <begin position="39"/>
        <end position="259"/>
    </location>
</feature>
<sequence length="259" mass="27906">LRSVDGALPKGSDTQTIGGSSESSETLYPQPVDGGYGWMIVFAAFLVHLIADGISFSFGILYTEIQQFYGTGKGESAIVGSIFMALPLLAGPLASAMIDRYDCRRVTIFGGQLSAIGFLLSWFAPNIATLSLTFGIMSGLGLSFCFTAAIVSVTYYFEKKRGLATGLAVCGSGLGTFTFAPLIDFLLEKYLWQGTLIILAGILLHLMVCGALMRELEWPEDTFEYKKTKFLRSLDAVSHIVHGSSATNVKQPTESSPFT</sequence>
<dbReference type="AlphaFoldDB" id="A0A183J064"/>
<comment type="subcellular location">
    <subcellularLocation>
        <location evidence="1">Membrane</location>
        <topology evidence="1">Multi-pass membrane protein</topology>
    </subcellularLocation>
</comment>
<keyword evidence="3" id="KW-1133">Transmembrane helix</keyword>
<feature type="transmembrane region" description="Helical" evidence="3">
    <location>
        <begin position="190"/>
        <end position="213"/>
    </location>
</feature>
<evidence type="ECO:0000259" key="4">
    <source>
        <dbReference type="PROSITE" id="PS50850"/>
    </source>
</evidence>
<feature type="transmembrane region" description="Helical" evidence="3">
    <location>
        <begin position="136"/>
        <end position="157"/>
    </location>
</feature>
<proteinExistence type="predicted"/>
<feature type="transmembrane region" description="Helical" evidence="3">
    <location>
        <begin position="163"/>
        <end position="183"/>
    </location>
</feature>
<feature type="transmembrane region" description="Helical" evidence="3">
    <location>
        <begin position="74"/>
        <end position="94"/>
    </location>
</feature>
<evidence type="ECO:0000256" key="2">
    <source>
        <dbReference type="SAM" id="MobiDB-lite"/>
    </source>
</evidence>
<protein>
    <submittedName>
        <fullName evidence="5">MFS domain-containing protein</fullName>
    </submittedName>
</protein>
<dbReference type="Gene3D" id="1.20.1250.20">
    <property type="entry name" value="MFS general substrate transporter like domains"/>
    <property type="match status" value="1"/>
</dbReference>
<feature type="compositionally biased region" description="Polar residues" evidence="2">
    <location>
        <begin position="12"/>
        <end position="25"/>
    </location>
</feature>
<dbReference type="InterPro" id="IPR011701">
    <property type="entry name" value="MFS"/>
</dbReference>
<dbReference type="SUPFAM" id="SSF103473">
    <property type="entry name" value="MFS general substrate transporter"/>
    <property type="match status" value="1"/>
</dbReference>
<feature type="region of interest" description="Disordered" evidence="2">
    <location>
        <begin position="1"/>
        <end position="25"/>
    </location>
</feature>
<dbReference type="GO" id="GO:0016020">
    <property type="term" value="C:membrane"/>
    <property type="evidence" value="ECO:0007669"/>
    <property type="project" value="UniProtKB-SubCell"/>
</dbReference>
<dbReference type="WBParaSite" id="SBAD_0000959301-mRNA-1">
    <property type="protein sequence ID" value="SBAD_0000959301-mRNA-1"/>
    <property type="gene ID" value="SBAD_0000959301"/>
</dbReference>
<dbReference type="PANTHER" id="PTHR11360">
    <property type="entry name" value="MONOCARBOXYLATE TRANSPORTER"/>
    <property type="match status" value="1"/>
</dbReference>